<evidence type="ECO:0000256" key="1">
    <source>
        <dbReference type="SAM" id="MobiDB-lite"/>
    </source>
</evidence>
<gene>
    <name evidence="2" type="ORF">BGZ95_007460</name>
</gene>
<dbReference type="AlphaFoldDB" id="A0AAD4D071"/>
<feature type="non-terminal residue" evidence="2">
    <location>
        <position position="1"/>
    </location>
</feature>
<name>A0AAD4D071_9FUNG</name>
<keyword evidence="3" id="KW-1185">Reference proteome</keyword>
<feature type="compositionally biased region" description="Acidic residues" evidence="1">
    <location>
        <begin position="43"/>
        <end position="59"/>
    </location>
</feature>
<organism evidence="2 3">
    <name type="scientific">Linnemannia exigua</name>
    <dbReference type="NCBI Taxonomy" id="604196"/>
    <lineage>
        <taxon>Eukaryota</taxon>
        <taxon>Fungi</taxon>
        <taxon>Fungi incertae sedis</taxon>
        <taxon>Mucoromycota</taxon>
        <taxon>Mortierellomycotina</taxon>
        <taxon>Mortierellomycetes</taxon>
        <taxon>Mortierellales</taxon>
        <taxon>Mortierellaceae</taxon>
        <taxon>Linnemannia</taxon>
    </lineage>
</organism>
<feature type="region of interest" description="Disordered" evidence="1">
    <location>
        <begin position="1"/>
        <end position="113"/>
    </location>
</feature>
<accession>A0AAD4D071</accession>
<proteinExistence type="predicted"/>
<feature type="compositionally biased region" description="Polar residues" evidence="1">
    <location>
        <begin position="23"/>
        <end position="38"/>
    </location>
</feature>
<feature type="compositionally biased region" description="Polar residues" evidence="1">
    <location>
        <begin position="82"/>
        <end position="102"/>
    </location>
</feature>
<protein>
    <submittedName>
        <fullName evidence="2">Uncharacterized protein</fullName>
    </submittedName>
</protein>
<reference evidence="2" key="1">
    <citation type="journal article" date="2020" name="Fungal Divers.">
        <title>Resolving the Mortierellaceae phylogeny through synthesis of multi-gene phylogenetics and phylogenomics.</title>
        <authorList>
            <person name="Vandepol N."/>
            <person name="Liber J."/>
            <person name="Desiro A."/>
            <person name="Na H."/>
            <person name="Kennedy M."/>
            <person name="Barry K."/>
            <person name="Grigoriev I.V."/>
            <person name="Miller A.N."/>
            <person name="O'Donnell K."/>
            <person name="Stajich J.E."/>
            <person name="Bonito G."/>
        </authorList>
    </citation>
    <scope>NUCLEOTIDE SEQUENCE</scope>
    <source>
        <strain evidence="2">NRRL 28262</strain>
    </source>
</reference>
<dbReference type="Proteomes" id="UP001194580">
    <property type="component" value="Unassembled WGS sequence"/>
</dbReference>
<comment type="caution">
    <text evidence="2">The sequence shown here is derived from an EMBL/GenBank/DDBJ whole genome shotgun (WGS) entry which is preliminary data.</text>
</comment>
<evidence type="ECO:0000313" key="3">
    <source>
        <dbReference type="Proteomes" id="UP001194580"/>
    </source>
</evidence>
<dbReference type="EMBL" id="JAAAIL010003654">
    <property type="protein sequence ID" value="KAG0249668.1"/>
    <property type="molecule type" value="Genomic_DNA"/>
</dbReference>
<feature type="compositionally biased region" description="Low complexity" evidence="1">
    <location>
        <begin position="7"/>
        <end position="22"/>
    </location>
</feature>
<sequence length="158" mass="17328">MTSSIKRPAQSARSRSTQSSPQLRAQGSSQSAPLTQVHSISDDSSEEEHSEEADSEFDPDQTGVLSRPPSITPSPEALPLEHNSQPASQEQLVSSAQEQQTAPDDMTSVPEHWLGYISPEQLAIDSRQQQELFVQIKLVDQKLYACESAQEHDISSVD</sequence>
<evidence type="ECO:0000313" key="2">
    <source>
        <dbReference type="EMBL" id="KAG0249668.1"/>
    </source>
</evidence>